<dbReference type="EMBL" id="JADFTS010000006">
    <property type="protein sequence ID" value="KAF9600311.1"/>
    <property type="molecule type" value="Genomic_DNA"/>
</dbReference>
<reference evidence="1 2" key="1">
    <citation type="submission" date="2020-10" db="EMBL/GenBank/DDBJ databases">
        <title>The Coptis chinensis genome and diversification of protoberbering-type alkaloids.</title>
        <authorList>
            <person name="Wang B."/>
            <person name="Shu S."/>
            <person name="Song C."/>
            <person name="Liu Y."/>
        </authorList>
    </citation>
    <scope>NUCLEOTIDE SEQUENCE [LARGE SCALE GENOMIC DNA]</scope>
    <source>
        <strain evidence="1">HL-2020</strain>
        <tissue evidence="1">Leaf</tissue>
    </source>
</reference>
<name>A0A835LUU6_9MAGN</name>
<accession>A0A835LUU6</accession>
<evidence type="ECO:0000313" key="1">
    <source>
        <dbReference type="EMBL" id="KAF9600311.1"/>
    </source>
</evidence>
<organism evidence="1 2">
    <name type="scientific">Coptis chinensis</name>
    <dbReference type="NCBI Taxonomy" id="261450"/>
    <lineage>
        <taxon>Eukaryota</taxon>
        <taxon>Viridiplantae</taxon>
        <taxon>Streptophyta</taxon>
        <taxon>Embryophyta</taxon>
        <taxon>Tracheophyta</taxon>
        <taxon>Spermatophyta</taxon>
        <taxon>Magnoliopsida</taxon>
        <taxon>Ranunculales</taxon>
        <taxon>Ranunculaceae</taxon>
        <taxon>Coptidoideae</taxon>
        <taxon>Coptis</taxon>
    </lineage>
</organism>
<evidence type="ECO:0000313" key="2">
    <source>
        <dbReference type="Proteomes" id="UP000631114"/>
    </source>
</evidence>
<proteinExistence type="predicted"/>
<keyword evidence="2" id="KW-1185">Reference proteome</keyword>
<sequence length="126" mass="13896">MGGSEMVVLSPPKVCQFCKEEGHYASTCTYIGVHCPKAWCCGFMRVILQYNEAGTLETKLLKCSFEACSIVQEIYSNKEVLPSCQLCKEEFPLCKSCHLCPQCHLPTSTCEGVSEGGVSVYSVQHE</sequence>
<dbReference type="Proteomes" id="UP000631114">
    <property type="component" value="Unassembled WGS sequence"/>
</dbReference>
<comment type="caution">
    <text evidence="1">The sequence shown here is derived from an EMBL/GenBank/DDBJ whole genome shotgun (WGS) entry which is preliminary data.</text>
</comment>
<dbReference type="AlphaFoldDB" id="A0A835LUU6"/>
<protein>
    <submittedName>
        <fullName evidence="1">Uncharacterized protein</fullName>
    </submittedName>
</protein>
<gene>
    <name evidence="1" type="ORF">IFM89_006624</name>
</gene>